<feature type="region of interest" description="Disordered" evidence="5">
    <location>
        <begin position="133"/>
        <end position="157"/>
    </location>
</feature>
<evidence type="ECO:0000256" key="3">
    <source>
        <dbReference type="PROSITE-ProRule" id="PRU00176"/>
    </source>
</evidence>
<dbReference type="GO" id="GO:0005737">
    <property type="term" value="C:cytoplasm"/>
    <property type="evidence" value="ECO:0007669"/>
    <property type="project" value="TreeGrafter"/>
</dbReference>
<accession>A0A6I9VCW5</accession>
<dbReference type="SUPFAM" id="SSF54928">
    <property type="entry name" value="RNA-binding domain, RBD"/>
    <property type="match status" value="1"/>
</dbReference>
<evidence type="ECO:0000259" key="7">
    <source>
        <dbReference type="PROSITE" id="PS50250"/>
    </source>
</evidence>
<dbReference type="InterPro" id="IPR000717">
    <property type="entry name" value="PCI_dom"/>
</dbReference>
<dbReference type="InterPro" id="IPR000504">
    <property type="entry name" value="RRM_dom"/>
</dbReference>
<feature type="region of interest" description="Disordered" evidence="5">
    <location>
        <begin position="836"/>
        <end position="890"/>
    </location>
</feature>
<dbReference type="PROSITE" id="PS50250">
    <property type="entry name" value="PCI"/>
    <property type="match status" value="1"/>
</dbReference>
<dbReference type="InterPro" id="IPR045107">
    <property type="entry name" value="SAC3/GANP/THP3"/>
</dbReference>
<dbReference type="RefSeq" id="XP_011208456.2">
    <property type="nucleotide sequence ID" value="XM_011210154.4"/>
</dbReference>
<proteinExistence type="inferred from homology"/>
<organism evidence="8 9">
    <name type="scientific">Bactrocera dorsalis</name>
    <name type="common">Oriental fruit fly</name>
    <name type="synonym">Dacus dorsalis</name>
    <dbReference type="NCBI Taxonomy" id="27457"/>
    <lineage>
        <taxon>Eukaryota</taxon>
        <taxon>Metazoa</taxon>
        <taxon>Ecdysozoa</taxon>
        <taxon>Arthropoda</taxon>
        <taxon>Hexapoda</taxon>
        <taxon>Insecta</taxon>
        <taxon>Pterygota</taxon>
        <taxon>Neoptera</taxon>
        <taxon>Endopterygota</taxon>
        <taxon>Diptera</taxon>
        <taxon>Brachycera</taxon>
        <taxon>Muscomorpha</taxon>
        <taxon>Tephritoidea</taxon>
        <taxon>Tephritidae</taxon>
        <taxon>Bactrocera</taxon>
        <taxon>Bactrocera</taxon>
    </lineage>
</organism>
<evidence type="ECO:0000256" key="1">
    <source>
        <dbReference type="ARBA" id="ARBA00022884"/>
    </source>
</evidence>
<dbReference type="Pfam" id="PF03399">
    <property type="entry name" value="SAC3_GANP"/>
    <property type="match status" value="1"/>
</dbReference>
<dbReference type="GeneID" id="105229723"/>
<gene>
    <name evidence="9" type="primary">LOC105229723</name>
</gene>
<dbReference type="Gene3D" id="3.30.70.330">
    <property type="match status" value="1"/>
</dbReference>
<evidence type="ECO:0000313" key="9">
    <source>
        <dbReference type="RefSeq" id="XP_011208456.2"/>
    </source>
</evidence>
<dbReference type="PANTHER" id="PTHR12436:SF3">
    <property type="entry name" value="GERMINAL-CENTER ASSOCIATED NUCLEAR PROTEIN"/>
    <property type="match status" value="1"/>
</dbReference>
<dbReference type="KEGG" id="bdr:105229723"/>
<feature type="coiled-coil region" evidence="4">
    <location>
        <begin position="1668"/>
        <end position="1695"/>
    </location>
</feature>
<dbReference type="InterPro" id="IPR012677">
    <property type="entry name" value="Nucleotide-bd_a/b_plait_sf"/>
</dbReference>
<dbReference type="Proteomes" id="UP001652620">
    <property type="component" value="Chromosome 4"/>
</dbReference>
<evidence type="ECO:0000256" key="5">
    <source>
        <dbReference type="SAM" id="MobiDB-lite"/>
    </source>
</evidence>
<evidence type="ECO:0000259" key="6">
    <source>
        <dbReference type="PROSITE" id="PS50102"/>
    </source>
</evidence>
<sequence length="1703" mass="193706">MLGDEGTGWDDGINYKAISCEKIPDLFLDKLVAKNHFSKFGKITRFILRPSRQSCTVEYETEAQAERALDQAGDFNGQEFQIEFATREVAHVQNTEEWVNPEVQAELDAMGLRQSVPTYRPPAAAMLPPMKSMPPRTQKPPSQFANAGVKPAKSASATDLPKIDNSLRQEYEAILRRPAYTDEEKYRVLDARDKLMRLIRPRQTDIKKVERTKGICPDMCPEKERLMREFQRQVSTFEMCAENEESTSSISHRRAIKEYSRSSADQEVPLAHELRPESVLQMTMLYLMHRILDLCEDPQTSIADWFHFVWDRTRSIRKDITQQELCSLGTVELVEQCARFHIHCAARLVAEEPSVFDKKINAENLTKCLQSLKYMYHDLRIKGVHCPCEAEFRSYIVLLNLGDSNFLWELKQLPIHIQHSSEIKRAVAFYNALQNNNYVRFFSMIREVETSYLSACILLGYFNKLRWRAMEAINKSHNWRKNAILLPLSYLTRILGFEDEEAAAQYFAYHGLKCDGQRVVLDRLKRPDVEYSMERALNLVESKRTVSVGECVCGHTLEPAHIFESHTPHNSFDDNGNLKSIAWTAEDQLRGEAAEARRKERELEIQKQKEQQQLQQQQLQQQQQQQETLKITKRPDSPVLTQPLSVSAETSLFKVPQIASSISPKLPPKFKTPQLPQKPAEPSIFGGSQFAEPKPKAQSSALISFKFEAPQNASGSNSSVSIFGAPANDVSGSLFKIPAATTKPASTFAAGISNSIFGGNATTAPTASASTGGFIFDTVNKNTNADNIFSSAAKATTSIFQQAQPPKPEPLQNDTVFQHFNTKPGFVGFADAPQPNTFHGTPPKPFVTAPQSPDRQTAKQLAEAEAKAAAAKAKAESEKRRNEEKAAEAAKRQREILEQKRLESLRQLEQRAERVCVAEVESIIAAQVETIAETELLKYQKFECDCQSIAETLLEQCIAMQLEELANEEYAMMCHDQLMLSRYFERWLRYTRKKQKQRALMESTPIWVTMDTRAEQTAKLMHPKEAENLRMIKRYRHGEPCNFELLLWQHPETLSRPHATVDIFEVVRAHLTHKQSVVAKGGHMQQNKYFKLLLTLPNDRDELPGFESLCNKWLQKHLRRSNSATEEVQVVETDAQRKDTEQTSPYICGVERDVALCVRKVSGIPPLNESGQIVRNECDNMDAIICLMGCDNLQSTRKRIHHLLKLSRLHKAVPVAFVIYDGQYTDELELSDMLEMESLVSAGQVSAYKFFGCLQTKNEFSFVHLMGRALRFVTRENRLSNKEADVLQMQRLQSWLESCLGEEMWQRWQFSSEQNPSFAKICSTPQYLVDLYNEAVQRVIQMATVDFSDTPEFPDELRKFVPKLNVDIPLGLEYFPKDWKSPQRQQQISQFLQRLLLAPVTDAPNFKDVEDWELWLLNYASACIPHDEEAATLASYQAIKALIEQLNRADLEDVAIPTRFQLINYLSIIKAIAYTLINAVLKDYIANPDADSYKLPNEIVYQQQALEDYQLMPWWLNNEAVEAVKMDYTMVEAEDTSSQDRESVDEPDVMNSEMLDEIIKQAEAVSRKAEQNLYSMKKQMPNADTTELSRDLDASIYQFELAKQIGSYDASFISKLDEIDNDLEGAVGGAAEKVIMRTDDGGGDGVNSASITLVSRKRKHTSTAEGDANDIEAVMARAFNVIEKVEAEQDRAERLHKMAMLDL</sequence>
<evidence type="ECO:0000313" key="8">
    <source>
        <dbReference type="Proteomes" id="UP001652620"/>
    </source>
</evidence>
<dbReference type="InterPro" id="IPR005062">
    <property type="entry name" value="SAC3/GANP/THP3_conserved"/>
</dbReference>
<feature type="compositionally biased region" description="Basic and acidic residues" evidence="5">
    <location>
        <begin position="873"/>
        <end position="890"/>
    </location>
</feature>
<dbReference type="GO" id="GO:0003723">
    <property type="term" value="F:RNA binding"/>
    <property type="evidence" value="ECO:0007669"/>
    <property type="project" value="UniProtKB-UniRule"/>
</dbReference>
<dbReference type="OrthoDB" id="21502at2759"/>
<protein>
    <submittedName>
        <fullName evidence="9">Protein xmas-2</fullName>
    </submittedName>
</protein>
<comment type="similarity">
    <text evidence="2">Belongs to the SAC3 family.</text>
</comment>
<dbReference type="FunCoup" id="A0A6I9VCW5">
    <property type="interactions" value="190"/>
</dbReference>
<feature type="domain" description="RRM" evidence="6">
    <location>
        <begin position="12"/>
        <end position="87"/>
    </location>
</feature>
<dbReference type="PANTHER" id="PTHR12436">
    <property type="entry name" value="80 KDA MCM3-ASSOCIATED PROTEIN"/>
    <property type="match status" value="1"/>
</dbReference>
<feature type="coiled-coil region" evidence="4">
    <location>
        <begin position="586"/>
        <end position="629"/>
    </location>
</feature>
<keyword evidence="1 3" id="KW-0694">RNA-binding</keyword>
<dbReference type="Gene3D" id="1.25.40.990">
    <property type="match status" value="1"/>
</dbReference>
<name>A0A6I9VCW5_BACDO</name>
<dbReference type="GO" id="GO:0006406">
    <property type="term" value="P:mRNA export from nucleus"/>
    <property type="evidence" value="ECO:0007669"/>
    <property type="project" value="TreeGrafter"/>
</dbReference>
<feature type="compositionally biased region" description="Low complexity" evidence="5">
    <location>
        <begin position="858"/>
        <end position="872"/>
    </location>
</feature>
<evidence type="ECO:0000256" key="2">
    <source>
        <dbReference type="ARBA" id="ARBA00038443"/>
    </source>
</evidence>
<reference evidence="9" key="1">
    <citation type="submission" date="2025-08" db="UniProtKB">
        <authorList>
            <consortium name="RefSeq"/>
        </authorList>
    </citation>
    <scope>IDENTIFICATION</scope>
    <source>
        <tissue evidence="9">Adult</tissue>
    </source>
</reference>
<keyword evidence="4" id="KW-0175">Coiled coil</keyword>
<dbReference type="InParanoid" id="A0A6I9VCW5"/>
<dbReference type="PROSITE" id="PS50102">
    <property type="entry name" value="RRM"/>
    <property type="match status" value="1"/>
</dbReference>
<evidence type="ECO:0000256" key="4">
    <source>
        <dbReference type="SAM" id="Coils"/>
    </source>
</evidence>
<dbReference type="InterPro" id="IPR035979">
    <property type="entry name" value="RBD_domain_sf"/>
</dbReference>
<feature type="domain" description="PCI" evidence="7">
    <location>
        <begin position="357"/>
        <end position="535"/>
    </location>
</feature>
<dbReference type="GO" id="GO:0070390">
    <property type="term" value="C:transcription export complex 2"/>
    <property type="evidence" value="ECO:0007669"/>
    <property type="project" value="TreeGrafter"/>
</dbReference>
<keyword evidence="8" id="KW-1185">Reference proteome</keyword>